<keyword evidence="1" id="KW-1133">Transmembrane helix</keyword>
<proteinExistence type="predicted"/>
<dbReference type="Proteomes" id="UP000030361">
    <property type="component" value="Chromosome"/>
</dbReference>
<evidence type="ECO:0000313" key="2">
    <source>
        <dbReference type="EMBL" id="AQW22181.1"/>
    </source>
</evidence>
<dbReference type="KEGG" id="lcu:PL11_009715"/>
<organism evidence="2 3">
    <name type="scientific">Lentilactobacillus curieae</name>
    <dbReference type="NCBI Taxonomy" id="1138822"/>
    <lineage>
        <taxon>Bacteria</taxon>
        <taxon>Bacillati</taxon>
        <taxon>Bacillota</taxon>
        <taxon>Bacilli</taxon>
        <taxon>Lactobacillales</taxon>
        <taxon>Lactobacillaceae</taxon>
        <taxon>Lentilactobacillus</taxon>
    </lineage>
</organism>
<gene>
    <name evidence="2" type="ORF">PL11_009715</name>
</gene>
<dbReference type="eggNOG" id="ENOG5030682">
    <property type="taxonomic scope" value="Bacteria"/>
</dbReference>
<keyword evidence="3" id="KW-1185">Reference proteome</keyword>
<evidence type="ECO:0008006" key="4">
    <source>
        <dbReference type="Google" id="ProtNLM"/>
    </source>
</evidence>
<name>A0A1S6QKQ5_9LACO</name>
<evidence type="ECO:0000313" key="3">
    <source>
        <dbReference type="Proteomes" id="UP000030361"/>
    </source>
</evidence>
<dbReference type="AlphaFoldDB" id="A0A1S6QKQ5"/>
<evidence type="ECO:0000256" key="1">
    <source>
        <dbReference type="SAM" id="Phobius"/>
    </source>
</evidence>
<feature type="transmembrane region" description="Helical" evidence="1">
    <location>
        <begin position="22"/>
        <end position="42"/>
    </location>
</feature>
<keyword evidence="1" id="KW-0812">Transmembrane</keyword>
<dbReference type="EMBL" id="CP018906">
    <property type="protein sequence ID" value="AQW22181.1"/>
    <property type="molecule type" value="Genomic_DNA"/>
</dbReference>
<reference evidence="2 3" key="1">
    <citation type="journal article" date="2015" name="Genome Announc.">
        <title>Genome Sequence of Lactobacillus curieae CCTCC M 2011381T, a Novel Producer of Gamma-aminobutyric Acid.</title>
        <authorList>
            <person name="Wang Y."/>
            <person name="Wang Y."/>
            <person name="Lang C."/>
            <person name="Wei D."/>
            <person name="Xu P."/>
            <person name="Xie J."/>
        </authorList>
    </citation>
    <scope>NUCLEOTIDE SEQUENCE [LARGE SCALE GENOMIC DNA]</scope>
    <source>
        <strain evidence="2 3">CCTCC M 2011381</strain>
    </source>
</reference>
<sequence>MELKLKILKQSSKSGFTVVESIIGLLIAAMILGLTVTMISGIRQNRIQEKAFFDEYERCFRKAQNSSLLMHRKTQITVEDGHLKFIDYGDEARNFTLNVPETIHLANSKTIYITDAGFVSPQTIQWLNQDGNVKYKQKIQLGWGGFVVEKEE</sequence>
<protein>
    <recommendedName>
        <fullName evidence="4">Prepilin-type N-terminal cleavage/methylation domain-containing protein</fullName>
    </recommendedName>
</protein>
<accession>A0A1S6QKQ5</accession>
<keyword evidence="1" id="KW-0472">Membrane</keyword>